<keyword evidence="2 4" id="KW-0547">Nucleotide-binding</keyword>
<evidence type="ECO:0000313" key="7">
    <source>
        <dbReference type="EMBL" id="KAF2642327.1"/>
    </source>
</evidence>
<keyword evidence="8" id="KW-1185">Reference proteome</keyword>
<feature type="compositionally biased region" description="Basic residues" evidence="5">
    <location>
        <begin position="593"/>
        <end position="606"/>
    </location>
</feature>
<feature type="region of interest" description="Disordered" evidence="5">
    <location>
        <begin position="521"/>
        <end position="567"/>
    </location>
</feature>
<keyword evidence="7" id="KW-0378">Hydrolase</keyword>
<dbReference type="GO" id="GO:0005524">
    <property type="term" value="F:ATP binding"/>
    <property type="evidence" value="ECO:0007669"/>
    <property type="project" value="UniProtKB-KW"/>
</dbReference>
<feature type="compositionally biased region" description="Basic residues" evidence="5">
    <location>
        <begin position="522"/>
        <end position="537"/>
    </location>
</feature>
<dbReference type="PANTHER" id="PTHR23070">
    <property type="entry name" value="BCS1 AAA-TYPE ATPASE"/>
    <property type="match status" value="1"/>
</dbReference>
<dbReference type="EMBL" id="MU006781">
    <property type="protein sequence ID" value="KAF2642327.1"/>
    <property type="molecule type" value="Genomic_DNA"/>
</dbReference>
<dbReference type="Proteomes" id="UP000799753">
    <property type="component" value="Unassembled WGS sequence"/>
</dbReference>
<keyword evidence="3 4" id="KW-0067">ATP-binding</keyword>
<comment type="similarity">
    <text evidence="1">Belongs to the AAA ATPase family. BCS1 subfamily.</text>
</comment>
<dbReference type="InterPro" id="IPR050747">
    <property type="entry name" value="Mitochondrial_chaperone_BCS1"/>
</dbReference>
<feature type="region of interest" description="Disordered" evidence="5">
    <location>
        <begin position="580"/>
        <end position="681"/>
    </location>
</feature>
<dbReference type="AlphaFoldDB" id="A0A6A6S4W9"/>
<feature type="region of interest" description="Disordered" evidence="5">
    <location>
        <begin position="357"/>
        <end position="377"/>
    </location>
</feature>
<dbReference type="OrthoDB" id="10251412at2759"/>
<organism evidence="7 8">
    <name type="scientific">Massarina eburnea CBS 473.64</name>
    <dbReference type="NCBI Taxonomy" id="1395130"/>
    <lineage>
        <taxon>Eukaryota</taxon>
        <taxon>Fungi</taxon>
        <taxon>Dikarya</taxon>
        <taxon>Ascomycota</taxon>
        <taxon>Pezizomycotina</taxon>
        <taxon>Dothideomycetes</taxon>
        <taxon>Pleosporomycetidae</taxon>
        <taxon>Pleosporales</taxon>
        <taxon>Massarineae</taxon>
        <taxon>Massarinaceae</taxon>
        <taxon>Massarina</taxon>
    </lineage>
</organism>
<evidence type="ECO:0000256" key="3">
    <source>
        <dbReference type="ARBA" id="ARBA00022840"/>
    </source>
</evidence>
<feature type="compositionally biased region" description="Acidic residues" evidence="5">
    <location>
        <begin position="661"/>
        <end position="681"/>
    </location>
</feature>
<feature type="compositionally biased region" description="Basic and acidic residues" evidence="5">
    <location>
        <begin position="545"/>
        <end position="556"/>
    </location>
</feature>
<reference evidence="7" key="1">
    <citation type="journal article" date="2020" name="Stud. Mycol.">
        <title>101 Dothideomycetes genomes: a test case for predicting lifestyles and emergence of pathogens.</title>
        <authorList>
            <person name="Haridas S."/>
            <person name="Albert R."/>
            <person name="Binder M."/>
            <person name="Bloem J."/>
            <person name="Labutti K."/>
            <person name="Salamov A."/>
            <person name="Andreopoulos B."/>
            <person name="Baker S."/>
            <person name="Barry K."/>
            <person name="Bills G."/>
            <person name="Bluhm B."/>
            <person name="Cannon C."/>
            <person name="Castanera R."/>
            <person name="Culley D."/>
            <person name="Daum C."/>
            <person name="Ezra D."/>
            <person name="Gonzalez J."/>
            <person name="Henrissat B."/>
            <person name="Kuo A."/>
            <person name="Liang C."/>
            <person name="Lipzen A."/>
            <person name="Lutzoni F."/>
            <person name="Magnuson J."/>
            <person name="Mondo S."/>
            <person name="Nolan M."/>
            <person name="Ohm R."/>
            <person name="Pangilinan J."/>
            <person name="Park H.-J."/>
            <person name="Ramirez L."/>
            <person name="Alfaro M."/>
            <person name="Sun H."/>
            <person name="Tritt A."/>
            <person name="Yoshinaga Y."/>
            <person name="Zwiers L.-H."/>
            <person name="Turgeon B."/>
            <person name="Goodwin S."/>
            <person name="Spatafora J."/>
            <person name="Crous P."/>
            <person name="Grigoriev I."/>
        </authorList>
    </citation>
    <scope>NUCLEOTIDE SEQUENCE</scope>
    <source>
        <strain evidence="7">CBS 473.64</strain>
    </source>
</reference>
<accession>A0A6A6S4W9</accession>
<sequence length="681" mass="74693">MSVSTTFAPGLGSKTTIMDLAATAIIPDMVPATIAPLVKLIYGFLLKKGRIDITATITKLAIAAGAIYSIKTIWDFAKPFFLGTLTTSITLPIEHQTAKDIQEWLAARDRSAGRGAAQRHIRYTATGMTYNKATQKFELEGDKQTNIDGGWFFFKKQPLYFAYTRMTGDQKQPAYVDANDSSSKQLCGDEITIYAFGLTNILDDLVKEVSVAQIVVKGTTSVFHVTDLEDNNAYRAGYLMEWLPRAKQLRPMSTIDLSAELKKKVLDDITQFLEPSRERFYNDRGIPYSRKILAFGPPGTGKSSFALALAGMVHGSLYQANIGEIRDEAHMRRLFSCPGKGDVLLLEDIDSANIKREKMKGDKKKKKRSWRRSPNIVPQPSTISLSGLLNAIDAIPDGVILIMTSNSPESLDKALVRPGRIDKQVLFGYVSKAVAETIFIRMFQRNEELPQTPEVAALAMAFAKKIPDLKLTPAEVQGYLIPRSDPLLAVAEADKWVKDVLDAREKGRNIVGVKGDDASLGLKKKKGKKSKKPKKDSKKAGNSNRQDKSSKEEPKNSGDVISAVDAVDASVEEDDAEFFDAVEQVKNEVKVEAKKKKDRRRTRRLAGRPPSANSSDTLLEDGSSSDLESETDSDVNSSDGESGSDCSTDDGSQICYSSDSGSEDSSNDSASEDESDDSDDE</sequence>
<dbReference type="InterPro" id="IPR027417">
    <property type="entry name" value="P-loop_NTPase"/>
</dbReference>
<feature type="compositionally biased region" description="Low complexity" evidence="5">
    <location>
        <begin position="614"/>
        <end position="626"/>
    </location>
</feature>
<dbReference type="InterPro" id="IPR003959">
    <property type="entry name" value="ATPase_AAA_core"/>
</dbReference>
<evidence type="ECO:0000256" key="1">
    <source>
        <dbReference type="ARBA" id="ARBA00007448"/>
    </source>
</evidence>
<dbReference type="SUPFAM" id="SSF52540">
    <property type="entry name" value="P-loop containing nucleoside triphosphate hydrolases"/>
    <property type="match status" value="1"/>
</dbReference>
<evidence type="ECO:0000256" key="4">
    <source>
        <dbReference type="RuleBase" id="RU003651"/>
    </source>
</evidence>
<dbReference type="SMART" id="SM00382">
    <property type="entry name" value="AAA"/>
    <property type="match status" value="1"/>
</dbReference>
<gene>
    <name evidence="7" type="ORF">P280DRAFT_547831</name>
</gene>
<feature type="compositionally biased region" description="Basic residues" evidence="5">
    <location>
        <begin position="361"/>
        <end position="371"/>
    </location>
</feature>
<dbReference type="Gene3D" id="3.40.50.300">
    <property type="entry name" value="P-loop containing nucleotide triphosphate hydrolases"/>
    <property type="match status" value="1"/>
</dbReference>
<dbReference type="InterPro" id="IPR057495">
    <property type="entry name" value="AAA_lid_BCS1"/>
</dbReference>
<feature type="compositionally biased region" description="Basic and acidic residues" evidence="5">
    <location>
        <begin position="583"/>
        <end position="592"/>
    </location>
</feature>
<dbReference type="InterPro" id="IPR003960">
    <property type="entry name" value="ATPase_AAA_CS"/>
</dbReference>
<feature type="domain" description="AAA+ ATPase" evidence="6">
    <location>
        <begin position="288"/>
        <end position="431"/>
    </location>
</feature>
<name>A0A6A6S4W9_9PLEO</name>
<evidence type="ECO:0000259" key="6">
    <source>
        <dbReference type="SMART" id="SM00382"/>
    </source>
</evidence>
<proteinExistence type="inferred from homology"/>
<protein>
    <submittedName>
        <fullName evidence="7">P-loop containing nucleoside triphosphate hydrolase protein</fullName>
    </submittedName>
</protein>
<dbReference type="PROSITE" id="PS00674">
    <property type="entry name" value="AAA"/>
    <property type="match status" value="1"/>
</dbReference>
<dbReference type="InterPro" id="IPR003593">
    <property type="entry name" value="AAA+_ATPase"/>
</dbReference>
<dbReference type="Pfam" id="PF00004">
    <property type="entry name" value="AAA"/>
    <property type="match status" value="1"/>
</dbReference>
<dbReference type="Pfam" id="PF25426">
    <property type="entry name" value="AAA_lid_BCS1"/>
    <property type="match status" value="1"/>
</dbReference>
<feature type="compositionally biased region" description="Polar residues" evidence="5">
    <location>
        <begin position="635"/>
        <end position="656"/>
    </location>
</feature>
<evidence type="ECO:0000256" key="2">
    <source>
        <dbReference type="ARBA" id="ARBA00022741"/>
    </source>
</evidence>
<evidence type="ECO:0000256" key="5">
    <source>
        <dbReference type="SAM" id="MobiDB-lite"/>
    </source>
</evidence>
<dbReference type="GO" id="GO:0016887">
    <property type="term" value="F:ATP hydrolysis activity"/>
    <property type="evidence" value="ECO:0007669"/>
    <property type="project" value="InterPro"/>
</dbReference>
<evidence type="ECO:0000313" key="8">
    <source>
        <dbReference type="Proteomes" id="UP000799753"/>
    </source>
</evidence>